<accession>A0A927CUH1</accession>
<dbReference type="Pfam" id="PF00072">
    <property type="entry name" value="Response_reg"/>
    <property type="match status" value="1"/>
</dbReference>
<name>A0A927CUH1_9BACI</name>
<sequence>MSRRLLVVDDELVSEWTGWLTTAGFDVVGHAWNGEQAIKLAYELRPDLILMKTELPKLNGLKASGIIYKAYRIPSLLICSADQAEQVGDVNKIHVLGYLANSLNEISLIPAVENALVQAKEKRVYEKKLKALNLSLQERKSVETAKGIIMRKRKVPEEKAYRLLRNLSSDKHLPIAKIAELIISKDDSAMMNK</sequence>
<keyword evidence="1" id="KW-0902">Two-component regulatory system</keyword>
<dbReference type="InterPro" id="IPR001789">
    <property type="entry name" value="Sig_transdc_resp-reg_receiver"/>
</dbReference>
<protein>
    <submittedName>
        <fullName evidence="5">ANTAR domain-containing protein</fullName>
    </submittedName>
</protein>
<dbReference type="SMART" id="SM00448">
    <property type="entry name" value="REC"/>
    <property type="match status" value="1"/>
</dbReference>
<comment type="caution">
    <text evidence="2">Lacks conserved residue(s) required for the propagation of feature annotation.</text>
</comment>
<dbReference type="InterPro" id="IPR008327">
    <property type="entry name" value="Sig_transdc_resp-reg_antiterm"/>
</dbReference>
<dbReference type="GO" id="GO:0000160">
    <property type="term" value="P:phosphorelay signal transduction system"/>
    <property type="evidence" value="ECO:0007669"/>
    <property type="project" value="UniProtKB-KW"/>
</dbReference>
<feature type="domain" description="ANTAR" evidence="4">
    <location>
        <begin position="122"/>
        <end position="183"/>
    </location>
</feature>
<dbReference type="PIRSF" id="PIRSF036382">
    <property type="entry name" value="RR_antiterm"/>
    <property type="match status" value="1"/>
</dbReference>
<evidence type="ECO:0000313" key="5">
    <source>
        <dbReference type="EMBL" id="MBD3108048.1"/>
    </source>
</evidence>
<evidence type="ECO:0000313" key="6">
    <source>
        <dbReference type="Proteomes" id="UP000602076"/>
    </source>
</evidence>
<dbReference type="Gene3D" id="1.10.10.10">
    <property type="entry name" value="Winged helix-like DNA-binding domain superfamily/Winged helix DNA-binding domain"/>
    <property type="match status" value="1"/>
</dbReference>
<keyword evidence="6" id="KW-1185">Reference proteome</keyword>
<dbReference type="Proteomes" id="UP000602076">
    <property type="component" value="Unassembled WGS sequence"/>
</dbReference>
<dbReference type="PROSITE" id="PS50110">
    <property type="entry name" value="RESPONSE_REGULATORY"/>
    <property type="match status" value="1"/>
</dbReference>
<dbReference type="InterPro" id="IPR011006">
    <property type="entry name" value="CheY-like_superfamily"/>
</dbReference>
<comment type="caution">
    <text evidence="5">The sequence shown here is derived from an EMBL/GenBank/DDBJ whole genome shotgun (WGS) entry which is preliminary data.</text>
</comment>
<dbReference type="EMBL" id="JACXSI010000012">
    <property type="protein sequence ID" value="MBD3108048.1"/>
    <property type="molecule type" value="Genomic_DNA"/>
</dbReference>
<dbReference type="SUPFAM" id="SSF52172">
    <property type="entry name" value="CheY-like"/>
    <property type="match status" value="1"/>
</dbReference>
<evidence type="ECO:0000256" key="1">
    <source>
        <dbReference type="ARBA" id="ARBA00023012"/>
    </source>
</evidence>
<dbReference type="SMART" id="SM01012">
    <property type="entry name" value="ANTAR"/>
    <property type="match status" value="1"/>
</dbReference>
<feature type="domain" description="Response regulatory" evidence="3">
    <location>
        <begin position="3"/>
        <end position="116"/>
    </location>
</feature>
<dbReference type="PROSITE" id="PS50921">
    <property type="entry name" value="ANTAR"/>
    <property type="match status" value="1"/>
</dbReference>
<organism evidence="5 6">
    <name type="scientific">Peribacillus faecalis</name>
    <dbReference type="NCBI Taxonomy" id="2772559"/>
    <lineage>
        <taxon>Bacteria</taxon>
        <taxon>Bacillati</taxon>
        <taxon>Bacillota</taxon>
        <taxon>Bacilli</taxon>
        <taxon>Bacillales</taxon>
        <taxon>Bacillaceae</taxon>
        <taxon>Peribacillus</taxon>
    </lineage>
</organism>
<dbReference type="Pfam" id="PF03861">
    <property type="entry name" value="ANTAR"/>
    <property type="match status" value="1"/>
</dbReference>
<evidence type="ECO:0000259" key="3">
    <source>
        <dbReference type="PROSITE" id="PS50110"/>
    </source>
</evidence>
<dbReference type="AlphaFoldDB" id="A0A927CUH1"/>
<reference evidence="5" key="1">
    <citation type="submission" date="2020-09" db="EMBL/GenBank/DDBJ databases">
        <title>Bacillus faecalis sp. nov., a moderately halophilic bacterium isolated from cow faeces.</title>
        <authorList>
            <person name="Jiang L."/>
            <person name="Lee J."/>
        </authorList>
    </citation>
    <scope>NUCLEOTIDE SEQUENCE</scope>
    <source>
        <strain evidence="5">AGMB 02131</strain>
    </source>
</reference>
<evidence type="ECO:0000259" key="4">
    <source>
        <dbReference type="PROSITE" id="PS50921"/>
    </source>
</evidence>
<dbReference type="GO" id="GO:0003723">
    <property type="term" value="F:RNA binding"/>
    <property type="evidence" value="ECO:0007669"/>
    <property type="project" value="InterPro"/>
</dbReference>
<dbReference type="Gene3D" id="3.40.50.2300">
    <property type="match status" value="1"/>
</dbReference>
<proteinExistence type="predicted"/>
<dbReference type="RefSeq" id="WP_190997583.1">
    <property type="nucleotide sequence ID" value="NZ_JACXSI010000012.1"/>
</dbReference>
<dbReference type="InterPro" id="IPR005561">
    <property type="entry name" value="ANTAR"/>
</dbReference>
<gene>
    <name evidence="5" type="ORF">IEO70_06680</name>
</gene>
<evidence type="ECO:0000256" key="2">
    <source>
        <dbReference type="PROSITE-ProRule" id="PRU00169"/>
    </source>
</evidence>
<dbReference type="InterPro" id="IPR036388">
    <property type="entry name" value="WH-like_DNA-bd_sf"/>
</dbReference>